<protein>
    <recommendedName>
        <fullName evidence="12">DNA replication licensing factor MCM6</fullName>
        <ecNumber evidence="12">3.6.4.12</ecNumber>
    </recommendedName>
</protein>
<dbReference type="PRINTS" id="PR01657">
    <property type="entry name" value="MCMFAMILY"/>
</dbReference>
<dbReference type="Pfam" id="PF14551">
    <property type="entry name" value="MCM_N"/>
    <property type="match status" value="1"/>
</dbReference>
<dbReference type="SUPFAM" id="SSF52540">
    <property type="entry name" value="P-loop containing nucleoside triphosphate hydrolases"/>
    <property type="match status" value="1"/>
</dbReference>
<evidence type="ECO:0000256" key="1">
    <source>
        <dbReference type="ARBA" id="ARBA00004123"/>
    </source>
</evidence>
<dbReference type="GO" id="GO:0005656">
    <property type="term" value="C:nuclear pre-replicative complex"/>
    <property type="evidence" value="ECO:0007669"/>
    <property type="project" value="UniProtKB-ARBA"/>
</dbReference>
<dbReference type="PROSITE" id="PS50051">
    <property type="entry name" value="MCM_2"/>
    <property type="match status" value="1"/>
</dbReference>
<dbReference type="FunFam" id="2.20.28.10:FF:000003">
    <property type="entry name" value="DNA helicase"/>
    <property type="match status" value="1"/>
</dbReference>
<dbReference type="InterPro" id="IPR031327">
    <property type="entry name" value="MCM"/>
</dbReference>
<dbReference type="InterPro" id="IPR008049">
    <property type="entry name" value="MCM6"/>
</dbReference>
<evidence type="ECO:0000256" key="5">
    <source>
        <dbReference type="ARBA" id="ARBA00022801"/>
    </source>
</evidence>
<dbReference type="PROSITE" id="PS00847">
    <property type="entry name" value="MCM_1"/>
    <property type="match status" value="1"/>
</dbReference>
<dbReference type="GO" id="GO:0016787">
    <property type="term" value="F:hydrolase activity"/>
    <property type="evidence" value="ECO:0007669"/>
    <property type="project" value="UniProtKB-KW"/>
</dbReference>
<evidence type="ECO:0000256" key="7">
    <source>
        <dbReference type="ARBA" id="ARBA00022840"/>
    </source>
</evidence>
<dbReference type="Pfam" id="PF00493">
    <property type="entry name" value="MCM"/>
    <property type="match status" value="1"/>
</dbReference>
<keyword evidence="4 11" id="KW-0547">Nucleotide-binding</keyword>
<keyword evidence="5 12" id="KW-0378">Hydrolase</keyword>
<feature type="region of interest" description="Disordered" evidence="13">
    <location>
        <begin position="1"/>
        <end position="41"/>
    </location>
</feature>
<comment type="function">
    <text evidence="12">Acts as component of the MCM2-7 complex (MCM complex) which is the replicative helicase essential for 'once per cell cycle' DNA replication initiation and elongation in eukaryotic cells. The active ATPase sites in the MCM2-7 ring are formed through the interaction surfaces of two neighboring subunits such that a critical structure of a conserved arginine finger motif is provided in trans relative to the ATP-binding site of the Walker A box of the adjacent subunit. The six ATPase active sites, however, are likely to contribute differentially to the complex helicase activity.</text>
</comment>
<dbReference type="GO" id="GO:0003697">
    <property type="term" value="F:single-stranded DNA binding"/>
    <property type="evidence" value="ECO:0007669"/>
    <property type="project" value="TreeGrafter"/>
</dbReference>
<feature type="region of interest" description="Disordered" evidence="13">
    <location>
        <begin position="330"/>
        <end position="350"/>
    </location>
</feature>
<name>A0AAD5K7H3_9FUNG</name>
<dbReference type="SUPFAM" id="SSF50249">
    <property type="entry name" value="Nucleic acid-binding proteins"/>
    <property type="match status" value="1"/>
</dbReference>
<reference evidence="15" key="1">
    <citation type="journal article" date="2022" name="IScience">
        <title>Evolution of zygomycete secretomes and the origins of terrestrial fungal ecologies.</title>
        <authorList>
            <person name="Chang Y."/>
            <person name="Wang Y."/>
            <person name="Mondo S."/>
            <person name="Ahrendt S."/>
            <person name="Andreopoulos W."/>
            <person name="Barry K."/>
            <person name="Beard J."/>
            <person name="Benny G.L."/>
            <person name="Blankenship S."/>
            <person name="Bonito G."/>
            <person name="Cuomo C."/>
            <person name="Desiro A."/>
            <person name="Gervers K.A."/>
            <person name="Hundley H."/>
            <person name="Kuo A."/>
            <person name="LaButti K."/>
            <person name="Lang B.F."/>
            <person name="Lipzen A."/>
            <person name="O'Donnell K."/>
            <person name="Pangilinan J."/>
            <person name="Reynolds N."/>
            <person name="Sandor L."/>
            <person name="Smith M.E."/>
            <person name="Tsang A."/>
            <person name="Grigoriev I.V."/>
            <person name="Stajich J.E."/>
            <person name="Spatafora J.W."/>
        </authorList>
    </citation>
    <scope>NUCLEOTIDE SEQUENCE</scope>
    <source>
        <strain evidence="15">RSA 2281</strain>
    </source>
</reference>
<dbReference type="SMART" id="SM00350">
    <property type="entry name" value="MCM"/>
    <property type="match status" value="1"/>
</dbReference>
<dbReference type="Proteomes" id="UP001209540">
    <property type="component" value="Unassembled WGS sequence"/>
</dbReference>
<evidence type="ECO:0000256" key="6">
    <source>
        <dbReference type="ARBA" id="ARBA00022806"/>
    </source>
</evidence>
<dbReference type="GO" id="GO:1990518">
    <property type="term" value="F:single-stranded 3'-5' DNA helicase activity"/>
    <property type="evidence" value="ECO:0007669"/>
    <property type="project" value="TreeGrafter"/>
</dbReference>
<evidence type="ECO:0000256" key="10">
    <source>
        <dbReference type="ARBA" id="ARBA00023306"/>
    </source>
</evidence>
<dbReference type="AlphaFoldDB" id="A0AAD5K7H3"/>
<keyword evidence="8 11" id="KW-0238">DNA-binding</keyword>
<accession>A0AAD5K7H3</accession>
<dbReference type="InterPro" id="IPR027417">
    <property type="entry name" value="P-loop_NTPase"/>
</dbReference>
<keyword evidence="7 11" id="KW-0067">ATP-binding</keyword>
<proteinExistence type="inferred from homology"/>
<dbReference type="Gene3D" id="3.30.1640.10">
    <property type="entry name" value="mini-chromosome maintenance (MCM) complex, chain A, domain 1"/>
    <property type="match status" value="1"/>
</dbReference>
<dbReference type="Gene3D" id="3.40.50.300">
    <property type="entry name" value="P-loop containing nucleotide triphosphate hydrolases"/>
    <property type="match status" value="1"/>
</dbReference>
<keyword evidence="3 12" id="KW-0235">DNA replication</keyword>
<evidence type="ECO:0000256" key="2">
    <source>
        <dbReference type="ARBA" id="ARBA00008010"/>
    </source>
</evidence>
<dbReference type="Pfam" id="PF18263">
    <property type="entry name" value="WHD_MCM6"/>
    <property type="match status" value="1"/>
</dbReference>
<dbReference type="GO" id="GO:0000727">
    <property type="term" value="P:double-strand break repair via break-induced replication"/>
    <property type="evidence" value="ECO:0007669"/>
    <property type="project" value="TreeGrafter"/>
</dbReference>
<organism evidence="15 16">
    <name type="scientific">Phascolomyces articulosus</name>
    <dbReference type="NCBI Taxonomy" id="60185"/>
    <lineage>
        <taxon>Eukaryota</taxon>
        <taxon>Fungi</taxon>
        <taxon>Fungi incertae sedis</taxon>
        <taxon>Mucoromycota</taxon>
        <taxon>Mucoromycotina</taxon>
        <taxon>Mucoromycetes</taxon>
        <taxon>Mucorales</taxon>
        <taxon>Lichtheimiaceae</taxon>
        <taxon>Phascolomyces</taxon>
    </lineage>
</organism>
<sequence length="902" mass="101496">MDPASDHFSSNILASSQMAPLEGVPPSTPANMEVDTGEQQAEVPNQARRINPFNTGGITKVVDELAESVKEAFVRFLENFRDETASYISSTTQSDYQGRNYMMQIEHLQIEEITTVFVDFAHVQSFDEGLATALKQQYYRLSPYLRRAVQEVVQRHFPQYTYANTSSNESVAGAVLREFSVSFYSVPDFARVRQLKTEKIGQLITISGTVTRTTEVRPELVYGSFTCNECGKLMNDIEQQFRYTEPTMCQGLQCFNRQHWTLNVEQSKFVDWQKVRIQENSSEIPTGSMPRSMDVIVRGEMVERAKAGDKCNFVGTLIVVPDVAAFRTPGTSVESQRDTSTRTREGLGNEGVTGLKSLGVRDLTYRMSFLACMVQPANQNKTSVTNLHGDEVENETREQVLNDYTHQEIEQLKSMIDLNRAIYPKLVGSIAPNVFGHDTIKKGILLQLMGGVHKVTPEGMSLRGDINVCVVGDPSTSKSQFLKYVCGFMPRSVYTSGKASSAAGLTAAVIKDEETGEFSIEAGALMLADNGICAIDEFDKMDIKDQVAIHEAMEQQTISIAKAGIQASLNARTSILAAANPQHGRYDRKKTLKANINMSAPIMSRFDLFFVVLDECNDVTDYNIARHIVNVHRLKDDYMQPEFSTEQLQRYIRFARTFKPKMTPEAAEKLADCYRDLRQGDAQGIGKNSYRITVRQLESMIRLSEAIARAHCQEEITEGFVLEAYNLLQKSIIRVEQDDVEIEEPIGASSHVVSSAEALEGMQRLNIHETTEGDNMQVEEPSSAETTRQRIRIDYDKFVQIKLMLAHKLRSIQSTEDTVGIRRSDLVLWYLEQREDQLETIDALEQEKIIIEKVIKKLSKPEHETLLEVDQSAEYGESTAAEDDTEEHDPIIMLHPNCVLLE</sequence>
<evidence type="ECO:0000256" key="12">
    <source>
        <dbReference type="RuleBase" id="RU368064"/>
    </source>
</evidence>
<feature type="compositionally biased region" description="Basic and acidic residues" evidence="13">
    <location>
        <begin position="335"/>
        <end position="347"/>
    </location>
</feature>
<dbReference type="GO" id="GO:1902969">
    <property type="term" value="P:mitotic DNA replication"/>
    <property type="evidence" value="ECO:0007669"/>
    <property type="project" value="TreeGrafter"/>
</dbReference>
<dbReference type="PRINTS" id="PR01662">
    <property type="entry name" value="MCMPROTEIN6"/>
</dbReference>
<dbReference type="EMBL" id="JAIXMP010000017">
    <property type="protein sequence ID" value="KAI9259583.1"/>
    <property type="molecule type" value="Genomic_DNA"/>
</dbReference>
<feature type="domain" description="MCM C-terminal AAA(+) ATPase" evidence="14">
    <location>
        <begin position="422"/>
        <end position="628"/>
    </location>
</feature>
<dbReference type="PANTHER" id="PTHR11630:SF43">
    <property type="entry name" value="DNA REPLICATION LICENSING FACTOR MCM6"/>
    <property type="match status" value="1"/>
</dbReference>
<evidence type="ECO:0000313" key="16">
    <source>
        <dbReference type="Proteomes" id="UP001209540"/>
    </source>
</evidence>
<dbReference type="GO" id="GO:0006279">
    <property type="term" value="P:premeiotic DNA replication"/>
    <property type="evidence" value="ECO:0007669"/>
    <property type="project" value="UniProtKB-ARBA"/>
</dbReference>
<dbReference type="GO" id="GO:0006270">
    <property type="term" value="P:DNA replication initiation"/>
    <property type="evidence" value="ECO:0007669"/>
    <property type="project" value="UniProtKB-UniRule"/>
</dbReference>
<dbReference type="PANTHER" id="PTHR11630">
    <property type="entry name" value="DNA REPLICATION LICENSING FACTOR MCM FAMILY MEMBER"/>
    <property type="match status" value="1"/>
</dbReference>
<comment type="subunit">
    <text evidence="12">Component of the MCM2-7 complex.</text>
</comment>
<dbReference type="InterPro" id="IPR041024">
    <property type="entry name" value="Mcm6_C"/>
</dbReference>
<gene>
    <name evidence="15" type="ORF">BDA99DRAFT_513605</name>
</gene>
<dbReference type="Gene3D" id="2.40.50.140">
    <property type="entry name" value="Nucleic acid-binding proteins"/>
    <property type="match status" value="1"/>
</dbReference>
<dbReference type="Gene3D" id="2.20.28.10">
    <property type="match status" value="1"/>
</dbReference>
<feature type="compositionally biased region" description="Polar residues" evidence="13">
    <location>
        <begin position="7"/>
        <end position="18"/>
    </location>
</feature>
<dbReference type="GO" id="GO:0031261">
    <property type="term" value="C:DNA replication preinitiation complex"/>
    <property type="evidence" value="ECO:0007669"/>
    <property type="project" value="UniProtKB-ARBA"/>
</dbReference>
<dbReference type="FunFam" id="3.40.50.300:FF:000115">
    <property type="entry name" value="DNA helicase"/>
    <property type="match status" value="1"/>
</dbReference>
<comment type="subcellular location">
    <subcellularLocation>
        <location evidence="1 12">Nucleus</location>
    </subcellularLocation>
</comment>
<dbReference type="GO" id="GO:0097373">
    <property type="term" value="C:MCM core complex"/>
    <property type="evidence" value="ECO:0007669"/>
    <property type="project" value="UniProtKB-ARBA"/>
</dbReference>
<comment type="similarity">
    <text evidence="2 11">Belongs to the MCM family.</text>
</comment>
<dbReference type="CDD" id="cd17757">
    <property type="entry name" value="MCM6"/>
    <property type="match status" value="1"/>
</dbReference>
<comment type="caution">
    <text evidence="15">The sequence shown here is derived from an EMBL/GenBank/DDBJ whole genome shotgun (WGS) entry which is preliminary data.</text>
</comment>
<reference evidence="15" key="2">
    <citation type="submission" date="2023-02" db="EMBL/GenBank/DDBJ databases">
        <authorList>
            <consortium name="DOE Joint Genome Institute"/>
            <person name="Mondo S.J."/>
            <person name="Chang Y."/>
            <person name="Wang Y."/>
            <person name="Ahrendt S."/>
            <person name="Andreopoulos W."/>
            <person name="Barry K."/>
            <person name="Beard J."/>
            <person name="Benny G.L."/>
            <person name="Blankenship S."/>
            <person name="Bonito G."/>
            <person name="Cuomo C."/>
            <person name="Desiro A."/>
            <person name="Gervers K.A."/>
            <person name="Hundley H."/>
            <person name="Kuo A."/>
            <person name="LaButti K."/>
            <person name="Lang B.F."/>
            <person name="Lipzen A."/>
            <person name="O'Donnell K."/>
            <person name="Pangilinan J."/>
            <person name="Reynolds N."/>
            <person name="Sandor L."/>
            <person name="Smith M.W."/>
            <person name="Tsang A."/>
            <person name="Grigoriev I.V."/>
            <person name="Stajich J.E."/>
            <person name="Spatafora J.W."/>
        </authorList>
    </citation>
    <scope>NUCLEOTIDE SEQUENCE</scope>
    <source>
        <strain evidence="15">RSA 2281</strain>
    </source>
</reference>
<dbReference type="EC" id="3.6.4.12" evidence="12"/>
<dbReference type="InterPro" id="IPR033762">
    <property type="entry name" value="MCM_OB"/>
</dbReference>
<evidence type="ECO:0000256" key="13">
    <source>
        <dbReference type="SAM" id="MobiDB-lite"/>
    </source>
</evidence>
<keyword evidence="10 12" id="KW-0131">Cell cycle</keyword>
<dbReference type="GO" id="GO:0043596">
    <property type="term" value="C:nuclear replication fork"/>
    <property type="evidence" value="ECO:0007669"/>
    <property type="project" value="UniProtKB-ARBA"/>
</dbReference>
<keyword evidence="6 12" id="KW-0347">Helicase</keyword>
<dbReference type="GO" id="GO:0005524">
    <property type="term" value="F:ATP binding"/>
    <property type="evidence" value="ECO:0007669"/>
    <property type="project" value="UniProtKB-UniRule"/>
</dbReference>
<dbReference type="InterPro" id="IPR001208">
    <property type="entry name" value="MCM_dom"/>
</dbReference>
<dbReference type="InterPro" id="IPR012340">
    <property type="entry name" value="NA-bd_OB-fold"/>
</dbReference>
<dbReference type="InterPro" id="IPR041562">
    <property type="entry name" value="MCM_lid"/>
</dbReference>
<dbReference type="Pfam" id="PF17855">
    <property type="entry name" value="MCM_lid"/>
    <property type="match status" value="1"/>
</dbReference>
<dbReference type="InterPro" id="IPR027925">
    <property type="entry name" value="MCM_N"/>
</dbReference>
<dbReference type="InterPro" id="IPR018525">
    <property type="entry name" value="MCM_CS"/>
</dbReference>
<evidence type="ECO:0000313" key="15">
    <source>
        <dbReference type="EMBL" id="KAI9259583.1"/>
    </source>
</evidence>
<dbReference type="Pfam" id="PF17207">
    <property type="entry name" value="MCM_OB"/>
    <property type="match status" value="1"/>
</dbReference>
<evidence type="ECO:0000256" key="3">
    <source>
        <dbReference type="ARBA" id="ARBA00022705"/>
    </source>
</evidence>
<keyword evidence="16" id="KW-1185">Reference proteome</keyword>
<evidence type="ECO:0000256" key="8">
    <source>
        <dbReference type="ARBA" id="ARBA00023125"/>
    </source>
</evidence>
<evidence type="ECO:0000256" key="9">
    <source>
        <dbReference type="ARBA" id="ARBA00023242"/>
    </source>
</evidence>
<dbReference type="GO" id="GO:0042555">
    <property type="term" value="C:MCM complex"/>
    <property type="evidence" value="ECO:0007669"/>
    <property type="project" value="UniProtKB-UniRule"/>
</dbReference>
<comment type="catalytic activity">
    <reaction evidence="12">
        <text>ATP + H2O = ADP + phosphate + H(+)</text>
        <dbReference type="Rhea" id="RHEA:13065"/>
        <dbReference type="ChEBI" id="CHEBI:15377"/>
        <dbReference type="ChEBI" id="CHEBI:15378"/>
        <dbReference type="ChEBI" id="CHEBI:30616"/>
        <dbReference type="ChEBI" id="CHEBI:43474"/>
        <dbReference type="ChEBI" id="CHEBI:456216"/>
        <dbReference type="EC" id="3.6.4.12"/>
    </reaction>
</comment>
<evidence type="ECO:0000256" key="4">
    <source>
        <dbReference type="ARBA" id="ARBA00022741"/>
    </source>
</evidence>
<evidence type="ECO:0000259" key="14">
    <source>
        <dbReference type="PROSITE" id="PS50051"/>
    </source>
</evidence>
<keyword evidence="9" id="KW-0539">Nucleus</keyword>
<evidence type="ECO:0000256" key="11">
    <source>
        <dbReference type="RuleBase" id="RU004070"/>
    </source>
</evidence>
<dbReference type="Gene3D" id="1.20.58.870">
    <property type="match status" value="1"/>
</dbReference>